<dbReference type="AlphaFoldDB" id="A0AAD5QK07"/>
<keyword evidence="3" id="KW-1185">Reference proteome</keyword>
<name>A0AAD5QK07_PARTN</name>
<evidence type="ECO:0000313" key="1">
    <source>
        <dbReference type="EMBL" id="KAJ1352415.1"/>
    </source>
</evidence>
<gene>
    <name evidence="1" type="ORF">KIN20_008744</name>
    <name evidence="2" type="ORF">KIN20_008749</name>
</gene>
<dbReference type="Proteomes" id="UP001196413">
    <property type="component" value="Unassembled WGS sequence"/>
</dbReference>
<accession>A0AAD5QK07</accession>
<proteinExistence type="predicted"/>
<evidence type="ECO:0000313" key="2">
    <source>
        <dbReference type="EMBL" id="KAJ1352419.1"/>
    </source>
</evidence>
<dbReference type="EMBL" id="JAHQIW010001388">
    <property type="protein sequence ID" value="KAJ1352419.1"/>
    <property type="molecule type" value="Genomic_DNA"/>
</dbReference>
<sequence>MGRSYSKKIGQQMGETVEWTPREYTRPRGRPPTHWADVFTIRINQLYSYLYSLCYRSR</sequence>
<protein>
    <submittedName>
        <fullName evidence="2">Uncharacterized protein</fullName>
    </submittedName>
</protein>
<comment type="caution">
    <text evidence="2">The sequence shown here is derived from an EMBL/GenBank/DDBJ whole genome shotgun (WGS) entry which is preliminary data.</text>
</comment>
<organism evidence="2 3">
    <name type="scientific">Parelaphostrongylus tenuis</name>
    <name type="common">Meningeal worm</name>
    <dbReference type="NCBI Taxonomy" id="148309"/>
    <lineage>
        <taxon>Eukaryota</taxon>
        <taxon>Metazoa</taxon>
        <taxon>Ecdysozoa</taxon>
        <taxon>Nematoda</taxon>
        <taxon>Chromadorea</taxon>
        <taxon>Rhabditida</taxon>
        <taxon>Rhabditina</taxon>
        <taxon>Rhabditomorpha</taxon>
        <taxon>Strongyloidea</taxon>
        <taxon>Metastrongylidae</taxon>
        <taxon>Parelaphostrongylus</taxon>
    </lineage>
</organism>
<feature type="non-terminal residue" evidence="2">
    <location>
        <position position="58"/>
    </location>
</feature>
<evidence type="ECO:0000313" key="3">
    <source>
        <dbReference type="Proteomes" id="UP001196413"/>
    </source>
</evidence>
<dbReference type="EMBL" id="JAHQIW010001382">
    <property type="protein sequence ID" value="KAJ1352415.1"/>
    <property type="molecule type" value="Genomic_DNA"/>
</dbReference>
<reference evidence="2" key="1">
    <citation type="submission" date="2021-06" db="EMBL/GenBank/DDBJ databases">
        <title>Parelaphostrongylus tenuis whole genome reference sequence.</title>
        <authorList>
            <person name="Garwood T.J."/>
            <person name="Larsen P.A."/>
            <person name="Fountain-Jones N.M."/>
            <person name="Garbe J.R."/>
            <person name="Macchietto M.G."/>
            <person name="Kania S.A."/>
            <person name="Gerhold R.W."/>
            <person name="Richards J.E."/>
            <person name="Wolf T.M."/>
        </authorList>
    </citation>
    <scope>NUCLEOTIDE SEQUENCE</scope>
    <source>
        <strain evidence="2">MNPRO001-30</strain>
        <tissue evidence="2">Meninges</tissue>
    </source>
</reference>